<evidence type="ECO:0000256" key="10">
    <source>
        <dbReference type="ARBA" id="ARBA00023172"/>
    </source>
</evidence>
<keyword evidence="4" id="KW-0255">Endonuclease</keyword>
<dbReference type="GO" id="GO:0003676">
    <property type="term" value="F:nucleic acid binding"/>
    <property type="evidence" value="ECO:0007669"/>
    <property type="project" value="InterPro"/>
</dbReference>
<keyword evidence="1" id="KW-0548">Nucleotidyltransferase</keyword>
<dbReference type="AlphaFoldDB" id="A0A9Q3D2L2"/>
<evidence type="ECO:0000256" key="2">
    <source>
        <dbReference type="ARBA" id="ARBA00022722"/>
    </source>
</evidence>
<feature type="region of interest" description="Disordered" evidence="11">
    <location>
        <begin position="1"/>
        <end position="24"/>
    </location>
</feature>
<dbReference type="GO" id="GO:0003887">
    <property type="term" value="F:DNA-directed DNA polymerase activity"/>
    <property type="evidence" value="ECO:0007669"/>
    <property type="project" value="UniProtKB-KW"/>
</dbReference>
<dbReference type="GO" id="GO:0004519">
    <property type="term" value="F:endonuclease activity"/>
    <property type="evidence" value="ECO:0007669"/>
    <property type="project" value="UniProtKB-KW"/>
</dbReference>
<dbReference type="Proteomes" id="UP000765509">
    <property type="component" value="Unassembled WGS sequence"/>
</dbReference>
<dbReference type="GO" id="GO:0003964">
    <property type="term" value="F:RNA-directed DNA polymerase activity"/>
    <property type="evidence" value="ECO:0007669"/>
    <property type="project" value="UniProtKB-KW"/>
</dbReference>
<feature type="domain" description="Retroviral polymerase SH3-like" evidence="12">
    <location>
        <begin position="94"/>
        <end position="152"/>
    </location>
</feature>
<comment type="caution">
    <text evidence="13">The sequence shown here is derived from an EMBL/GenBank/DDBJ whole genome shotgun (WGS) entry which is preliminary data.</text>
</comment>
<keyword evidence="10" id="KW-0233">DNA recombination</keyword>
<feature type="compositionally biased region" description="Basic and acidic residues" evidence="11">
    <location>
        <begin position="12"/>
        <end position="21"/>
    </location>
</feature>
<evidence type="ECO:0000256" key="3">
    <source>
        <dbReference type="ARBA" id="ARBA00022723"/>
    </source>
</evidence>
<evidence type="ECO:0000256" key="11">
    <source>
        <dbReference type="SAM" id="MobiDB-lite"/>
    </source>
</evidence>
<evidence type="ECO:0000256" key="4">
    <source>
        <dbReference type="ARBA" id="ARBA00022759"/>
    </source>
</evidence>
<dbReference type="SUPFAM" id="SSF53098">
    <property type="entry name" value="Ribonuclease H-like"/>
    <property type="match status" value="1"/>
</dbReference>
<keyword evidence="5" id="KW-0378">Hydrolase</keyword>
<feature type="compositionally biased region" description="Polar residues" evidence="11">
    <location>
        <begin position="173"/>
        <end position="192"/>
    </location>
</feature>
<dbReference type="GO" id="GO:0006310">
    <property type="term" value="P:DNA recombination"/>
    <property type="evidence" value="ECO:0007669"/>
    <property type="project" value="UniProtKB-KW"/>
</dbReference>
<keyword evidence="7" id="KW-0229">DNA integration</keyword>
<dbReference type="GO" id="GO:0015074">
    <property type="term" value="P:DNA integration"/>
    <property type="evidence" value="ECO:0007669"/>
    <property type="project" value="UniProtKB-KW"/>
</dbReference>
<keyword evidence="9" id="KW-0239">DNA-directed DNA polymerase</keyword>
<evidence type="ECO:0000256" key="9">
    <source>
        <dbReference type="ARBA" id="ARBA00022932"/>
    </source>
</evidence>
<keyword evidence="3" id="KW-0479">Metal-binding</keyword>
<proteinExistence type="predicted"/>
<dbReference type="InterPro" id="IPR057670">
    <property type="entry name" value="SH3_retrovirus"/>
</dbReference>
<keyword evidence="14" id="KW-1185">Reference proteome</keyword>
<feature type="region of interest" description="Disordered" evidence="11">
    <location>
        <begin position="223"/>
        <end position="251"/>
    </location>
</feature>
<keyword evidence="6" id="KW-0460">Magnesium</keyword>
<keyword evidence="8" id="KW-0695">RNA-directed DNA polymerase</keyword>
<evidence type="ECO:0000256" key="8">
    <source>
        <dbReference type="ARBA" id="ARBA00022918"/>
    </source>
</evidence>
<dbReference type="Pfam" id="PF25597">
    <property type="entry name" value="SH3_retrovirus"/>
    <property type="match status" value="1"/>
</dbReference>
<dbReference type="InterPro" id="IPR012337">
    <property type="entry name" value="RNaseH-like_sf"/>
</dbReference>
<dbReference type="InterPro" id="IPR039537">
    <property type="entry name" value="Retrotran_Ty1/copia-like"/>
</dbReference>
<feature type="compositionally biased region" description="Polar residues" evidence="11">
    <location>
        <begin position="234"/>
        <end position="244"/>
    </location>
</feature>
<accession>A0A9Q3D2L2</accession>
<name>A0A9Q3D2L2_9BASI</name>
<evidence type="ECO:0000313" key="14">
    <source>
        <dbReference type="Proteomes" id="UP000765509"/>
    </source>
</evidence>
<dbReference type="Gene3D" id="3.30.420.10">
    <property type="entry name" value="Ribonuclease H-like superfamily/Ribonuclease H"/>
    <property type="match status" value="1"/>
</dbReference>
<protein>
    <recommendedName>
        <fullName evidence="12">Retroviral polymerase SH3-like domain-containing protein</fullName>
    </recommendedName>
</protein>
<evidence type="ECO:0000259" key="12">
    <source>
        <dbReference type="Pfam" id="PF25597"/>
    </source>
</evidence>
<feature type="compositionally biased region" description="Basic and acidic residues" evidence="11">
    <location>
        <begin position="193"/>
        <end position="202"/>
    </location>
</feature>
<feature type="region of interest" description="Disordered" evidence="11">
    <location>
        <begin position="173"/>
        <end position="202"/>
    </location>
</feature>
<sequence>MENHHDRKIKKLVSDRGETPEHNGFAKRANHTVLEKACCLLNHSNLPNWYWEEAVNNSVFLSNLSPTASRGNKSPHFLWTNSSFKLAKLQTFGCQAIVHSLKRQWDWKLAPSAQEGVLLGFENGNMAYQILRLSDLKVAVTRNVTFNKKVFPIIAGGKQSPTWSIEDEYTNQGSSLLTEPAGNSASADTETVENQHSDHSEVPEDSFIEFVSTLNSPTLPSVNNHLMNREDSSDQQQPRTNNRTHCLKVIGPPEPTLITSNVDSIHILPYSRRAKTSIMISTTVPRTYWLALQCEDKEKWTNA</sequence>
<gene>
    <name evidence="13" type="ORF">O181_032437</name>
</gene>
<evidence type="ECO:0000256" key="5">
    <source>
        <dbReference type="ARBA" id="ARBA00022801"/>
    </source>
</evidence>
<dbReference type="GO" id="GO:0046872">
    <property type="term" value="F:metal ion binding"/>
    <property type="evidence" value="ECO:0007669"/>
    <property type="project" value="UniProtKB-KW"/>
</dbReference>
<reference evidence="13" key="1">
    <citation type="submission" date="2021-03" db="EMBL/GenBank/DDBJ databases">
        <title>Draft genome sequence of rust myrtle Austropuccinia psidii MF-1, a brazilian biotype.</title>
        <authorList>
            <person name="Quecine M.C."/>
            <person name="Pachon D.M.R."/>
            <person name="Bonatelli M.L."/>
            <person name="Correr F.H."/>
            <person name="Franceschini L.M."/>
            <person name="Leite T.F."/>
            <person name="Margarido G.R.A."/>
            <person name="Almeida C.A."/>
            <person name="Ferrarezi J.A."/>
            <person name="Labate C.A."/>
        </authorList>
    </citation>
    <scope>NUCLEOTIDE SEQUENCE</scope>
    <source>
        <strain evidence="13">MF-1</strain>
    </source>
</reference>
<evidence type="ECO:0000256" key="6">
    <source>
        <dbReference type="ARBA" id="ARBA00022842"/>
    </source>
</evidence>
<dbReference type="PANTHER" id="PTHR42648">
    <property type="entry name" value="TRANSPOSASE, PUTATIVE-RELATED"/>
    <property type="match status" value="1"/>
</dbReference>
<dbReference type="PANTHER" id="PTHR42648:SF11">
    <property type="entry name" value="TRANSPOSON TY4-P GAG-POL POLYPROTEIN"/>
    <property type="match status" value="1"/>
</dbReference>
<keyword evidence="9" id="KW-0808">Transferase</keyword>
<feature type="compositionally biased region" description="Basic residues" evidence="11">
    <location>
        <begin position="1"/>
        <end position="11"/>
    </location>
</feature>
<evidence type="ECO:0000313" key="13">
    <source>
        <dbReference type="EMBL" id="MBW0492722.1"/>
    </source>
</evidence>
<dbReference type="InterPro" id="IPR036397">
    <property type="entry name" value="RNaseH_sf"/>
</dbReference>
<dbReference type="GO" id="GO:0016787">
    <property type="term" value="F:hydrolase activity"/>
    <property type="evidence" value="ECO:0007669"/>
    <property type="project" value="UniProtKB-KW"/>
</dbReference>
<evidence type="ECO:0000256" key="7">
    <source>
        <dbReference type="ARBA" id="ARBA00022908"/>
    </source>
</evidence>
<evidence type="ECO:0000256" key="1">
    <source>
        <dbReference type="ARBA" id="ARBA00022695"/>
    </source>
</evidence>
<keyword evidence="2" id="KW-0540">Nuclease</keyword>
<organism evidence="13 14">
    <name type="scientific">Austropuccinia psidii MF-1</name>
    <dbReference type="NCBI Taxonomy" id="1389203"/>
    <lineage>
        <taxon>Eukaryota</taxon>
        <taxon>Fungi</taxon>
        <taxon>Dikarya</taxon>
        <taxon>Basidiomycota</taxon>
        <taxon>Pucciniomycotina</taxon>
        <taxon>Pucciniomycetes</taxon>
        <taxon>Pucciniales</taxon>
        <taxon>Sphaerophragmiaceae</taxon>
        <taxon>Austropuccinia</taxon>
    </lineage>
</organism>
<dbReference type="EMBL" id="AVOT02011725">
    <property type="protein sequence ID" value="MBW0492722.1"/>
    <property type="molecule type" value="Genomic_DNA"/>
</dbReference>